<dbReference type="Proteomes" id="UP001234297">
    <property type="component" value="Chromosome 1"/>
</dbReference>
<gene>
    <name evidence="1" type="ORF">MRB53_004148</name>
</gene>
<organism evidence="1 2">
    <name type="scientific">Persea americana</name>
    <name type="common">Avocado</name>
    <dbReference type="NCBI Taxonomy" id="3435"/>
    <lineage>
        <taxon>Eukaryota</taxon>
        <taxon>Viridiplantae</taxon>
        <taxon>Streptophyta</taxon>
        <taxon>Embryophyta</taxon>
        <taxon>Tracheophyta</taxon>
        <taxon>Spermatophyta</taxon>
        <taxon>Magnoliopsida</taxon>
        <taxon>Magnoliidae</taxon>
        <taxon>Laurales</taxon>
        <taxon>Lauraceae</taxon>
        <taxon>Persea</taxon>
    </lineage>
</organism>
<evidence type="ECO:0000313" key="2">
    <source>
        <dbReference type="Proteomes" id="UP001234297"/>
    </source>
</evidence>
<accession>A0ACC2N072</accession>
<comment type="caution">
    <text evidence="1">The sequence shown here is derived from an EMBL/GenBank/DDBJ whole genome shotgun (WGS) entry which is preliminary data.</text>
</comment>
<sequence>MNGESFFDCCLFFLTPFDPNGVLLITSMRHHDNSFMICRLEDGRFDHYKWGDELWIPFFRLIFLSVKTRNIQNISSVKILGRKRVGSFLSVCARNC</sequence>
<name>A0ACC2N072_PERAE</name>
<dbReference type="EMBL" id="CM056809">
    <property type="protein sequence ID" value="KAJ8651125.1"/>
    <property type="molecule type" value="Genomic_DNA"/>
</dbReference>
<proteinExistence type="predicted"/>
<protein>
    <submittedName>
        <fullName evidence="1">Uncharacterized protein</fullName>
    </submittedName>
</protein>
<keyword evidence="2" id="KW-1185">Reference proteome</keyword>
<reference evidence="1 2" key="1">
    <citation type="journal article" date="2022" name="Hortic Res">
        <title>A haplotype resolved chromosomal level avocado genome allows analysis of novel avocado genes.</title>
        <authorList>
            <person name="Nath O."/>
            <person name="Fletcher S.J."/>
            <person name="Hayward A."/>
            <person name="Shaw L.M."/>
            <person name="Masouleh A.K."/>
            <person name="Furtado A."/>
            <person name="Henry R.J."/>
            <person name="Mitter N."/>
        </authorList>
    </citation>
    <scope>NUCLEOTIDE SEQUENCE [LARGE SCALE GENOMIC DNA]</scope>
    <source>
        <strain evidence="2">cv. Hass</strain>
    </source>
</reference>
<evidence type="ECO:0000313" key="1">
    <source>
        <dbReference type="EMBL" id="KAJ8651125.1"/>
    </source>
</evidence>